<evidence type="ECO:0000256" key="5">
    <source>
        <dbReference type="SAM" id="Phobius"/>
    </source>
</evidence>
<evidence type="ECO:0000256" key="4">
    <source>
        <dbReference type="ARBA" id="ARBA00023136"/>
    </source>
</evidence>
<dbReference type="Proteomes" id="UP001205105">
    <property type="component" value="Unassembled WGS sequence"/>
</dbReference>
<dbReference type="AlphaFoldDB" id="A0AAD5DGN8"/>
<gene>
    <name evidence="7" type="ORF">COHA_010299</name>
</gene>
<dbReference type="GO" id="GO:0016020">
    <property type="term" value="C:membrane"/>
    <property type="evidence" value="ECO:0007669"/>
    <property type="project" value="UniProtKB-SubCell"/>
</dbReference>
<feature type="transmembrane region" description="Helical" evidence="5">
    <location>
        <begin position="111"/>
        <end position="129"/>
    </location>
</feature>
<evidence type="ECO:0000313" key="8">
    <source>
        <dbReference type="Proteomes" id="UP001205105"/>
    </source>
</evidence>
<feature type="transmembrane region" description="Helical" evidence="5">
    <location>
        <begin position="259"/>
        <end position="281"/>
    </location>
</feature>
<evidence type="ECO:0000313" key="7">
    <source>
        <dbReference type="EMBL" id="KAI7835809.1"/>
    </source>
</evidence>
<feature type="transmembrane region" description="Helical" evidence="5">
    <location>
        <begin position="41"/>
        <end position="65"/>
    </location>
</feature>
<evidence type="ECO:0000256" key="1">
    <source>
        <dbReference type="ARBA" id="ARBA00004141"/>
    </source>
</evidence>
<protein>
    <recommendedName>
        <fullName evidence="6">Sugar phosphate transporter domain-containing protein</fullName>
    </recommendedName>
</protein>
<dbReference type="InterPro" id="IPR050186">
    <property type="entry name" value="TPT_transporter"/>
</dbReference>
<feature type="transmembrane region" description="Helical" evidence="5">
    <location>
        <begin position="165"/>
        <end position="185"/>
    </location>
</feature>
<evidence type="ECO:0000259" key="6">
    <source>
        <dbReference type="Pfam" id="PF03151"/>
    </source>
</evidence>
<dbReference type="InterPro" id="IPR037185">
    <property type="entry name" value="EmrE-like"/>
</dbReference>
<accession>A0AAD5DGN8</accession>
<reference evidence="7" key="1">
    <citation type="submission" date="2020-11" db="EMBL/GenBank/DDBJ databases">
        <title>Chlorella ohadii genome sequencing and assembly.</title>
        <authorList>
            <person name="Murik O."/>
            <person name="Treves H."/>
            <person name="Kedem I."/>
            <person name="Shotland Y."/>
            <person name="Kaplan A."/>
        </authorList>
    </citation>
    <scope>NUCLEOTIDE SEQUENCE</scope>
    <source>
        <strain evidence="7">1</strain>
    </source>
</reference>
<feature type="transmembrane region" description="Helical" evidence="5">
    <location>
        <begin position="141"/>
        <end position="159"/>
    </location>
</feature>
<proteinExistence type="predicted"/>
<feature type="transmembrane region" description="Helical" evidence="5">
    <location>
        <begin position="12"/>
        <end position="29"/>
    </location>
</feature>
<dbReference type="SUPFAM" id="SSF103481">
    <property type="entry name" value="Multidrug resistance efflux transporter EmrE"/>
    <property type="match status" value="2"/>
</dbReference>
<evidence type="ECO:0000256" key="2">
    <source>
        <dbReference type="ARBA" id="ARBA00022692"/>
    </source>
</evidence>
<feature type="transmembrane region" description="Helical" evidence="5">
    <location>
        <begin position="228"/>
        <end position="247"/>
    </location>
</feature>
<comment type="caution">
    <text evidence="7">The sequence shown here is derived from an EMBL/GenBank/DDBJ whole genome shotgun (WGS) entry which is preliminary data.</text>
</comment>
<feature type="transmembrane region" description="Helical" evidence="5">
    <location>
        <begin position="197"/>
        <end position="216"/>
    </location>
</feature>
<keyword evidence="4 5" id="KW-0472">Membrane</keyword>
<organism evidence="7 8">
    <name type="scientific">Chlorella ohadii</name>
    <dbReference type="NCBI Taxonomy" id="2649997"/>
    <lineage>
        <taxon>Eukaryota</taxon>
        <taxon>Viridiplantae</taxon>
        <taxon>Chlorophyta</taxon>
        <taxon>core chlorophytes</taxon>
        <taxon>Trebouxiophyceae</taxon>
        <taxon>Chlorellales</taxon>
        <taxon>Chlorellaceae</taxon>
        <taxon>Chlorella clade</taxon>
        <taxon>Chlorella</taxon>
    </lineage>
</organism>
<sequence>MAAVKQQVEDGTRMQAVTFAVLVITYLSLNSSLNLLNKWSLGVYGFRFPFLLTSCHMAFSFVVLAPVALRESWESHRRTLEKQWKGVVYIGSFMALNIALNNISLLDISLTLNQIIRSAIPVVTCVLAIMVESRYPSRQELTALIMLTFGVMLAVWQGTISGKPYAIAFCLVGTVCNGAMMTFSGKVLNEKLDVVRLTFYTAPVSLACLAPFFWAYERERFWAYLPSHSNGVAFIMLVSSINAVLYNMVHSLMIKKTSAVTTTVLGEVKIVGLLLLSAMLLGEGKEFTLKMTLGCVLAMAGFALYSHTKIQKYRESMVPRVISLTASGTGSAAELAPLKGGEVGVLHRGGSGSGTTPPPRV</sequence>
<feature type="transmembrane region" description="Helical" evidence="5">
    <location>
        <begin position="86"/>
        <end position="105"/>
    </location>
</feature>
<keyword evidence="3 5" id="KW-1133">Transmembrane helix</keyword>
<feature type="transmembrane region" description="Helical" evidence="5">
    <location>
        <begin position="287"/>
        <end position="305"/>
    </location>
</feature>
<evidence type="ECO:0000256" key="3">
    <source>
        <dbReference type="ARBA" id="ARBA00022989"/>
    </source>
</evidence>
<keyword evidence="8" id="KW-1185">Reference proteome</keyword>
<dbReference type="InterPro" id="IPR004853">
    <property type="entry name" value="Sugar_P_trans_dom"/>
</dbReference>
<name>A0AAD5DGN8_9CHLO</name>
<comment type="subcellular location">
    <subcellularLocation>
        <location evidence="1">Membrane</location>
        <topology evidence="1">Multi-pass membrane protein</topology>
    </subcellularLocation>
</comment>
<feature type="domain" description="Sugar phosphate transporter" evidence="6">
    <location>
        <begin position="20"/>
        <end position="306"/>
    </location>
</feature>
<dbReference type="Pfam" id="PF03151">
    <property type="entry name" value="TPT"/>
    <property type="match status" value="1"/>
</dbReference>
<dbReference type="PANTHER" id="PTHR11132">
    <property type="entry name" value="SOLUTE CARRIER FAMILY 35"/>
    <property type="match status" value="1"/>
</dbReference>
<keyword evidence="2 5" id="KW-0812">Transmembrane</keyword>
<dbReference type="EMBL" id="JADXDR010000225">
    <property type="protein sequence ID" value="KAI7835809.1"/>
    <property type="molecule type" value="Genomic_DNA"/>
</dbReference>